<dbReference type="EMBL" id="UINC01225219">
    <property type="protein sequence ID" value="SVE55192.1"/>
    <property type="molecule type" value="Genomic_DNA"/>
</dbReference>
<name>A0A383EE90_9ZZZZ</name>
<proteinExistence type="predicted"/>
<feature type="non-terminal residue" evidence="2">
    <location>
        <position position="198"/>
    </location>
</feature>
<protein>
    <submittedName>
        <fullName evidence="2">Uncharacterized protein</fullName>
    </submittedName>
</protein>
<gene>
    <name evidence="2" type="ORF">METZ01_LOCUS508046</name>
</gene>
<keyword evidence="1" id="KW-0812">Transmembrane</keyword>
<feature type="transmembrane region" description="Helical" evidence="1">
    <location>
        <begin position="34"/>
        <end position="53"/>
    </location>
</feature>
<keyword evidence="1" id="KW-0472">Membrane</keyword>
<sequence length="198" mass="23144">MHSPIEYVPLEKLVYSPVNLLKNDDIKEGMFYKLIRLLAVLVSMLYSFTLFANECVKFRETLKQHAFWEPPQSESYIGYGFVPSYKYNEEKDEWNLDLDEHGLKIQQIYVDTPAWDVALLGEKDQQVNSRNSNIRITHIDEKELKILSSKELDAVFNSNEITFTTLNIYSGEILKKTIKKDEIDPPIDIDLSFWVDDL</sequence>
<evidence type="ECO:0000256" key="1">
    <source>
        <dbReference type="SAM" id="Phobius"/>
    </source>
</evidence>
<accession>A0A383EE90</accession>
<dbReference type="AlphaFoldDB" id="A0A383EE90"/>
<reference evidence="2" key="1">
    <citation type="submission" date="2018-05" db="EMBL/GenBank/DDBJ databases">
        <authorList>
            <person name="Lanie J.A."/>
            <person name="Ng W.-L."/>
            <person name="Kazmierczak K.M."/>
            <person name="Andrzejewski T.M."/>
            <person name="Davidsen T.M."/>
            <person name="Wayne K.J."/>
            <person name="Tettelin H."/>
            <person name="Glass J.I."/>
            <person name="Rusch D."/>
            <person name="Podicherti R."/>
            <person name="Tsui H.-C.T."/>
            <person name="Winkler M.E."/>
        </authorList>
    </citation>
    <scope>NUCLEOTIDE SEQUENCE</scope>
</reference>
<organism evidence="2">
    <name type="scientific">marine metagenome</name>
    <dbReference type="NCBI Taxonomy" id="408172"/>
    <lineage>
        <taxon>unclassified sequences</taxon>
        <taxon>metagenomes</taxon>
        <taxon>ecological metagenomes</taxon>
    </lineage>
</organism>
<evidence type="ECO:0000313" key="2">
    <source>
        <dbReference type="EMBL" id="SVE55192.1"/>
    </source>
</evidence>
<keyword evidence="1" id="KW-1133">Transmembrane helix</keyword>